<feature type="transmembrane region" description="Helical" evidence="2">
    <location>
        <begin position="70"/>
        <end position="88"/>
    </location>
</feature>
<feature type="region of interest" description="Disordered" evidence="1">
    <location>
        <begin position="1"/>
        <end position="29"/>
    </location>
</feature>
<keyword evidence="2" id="KW-1133">Transmembrane helix</keyword>
<feature type="region of interest" description="Disordered" evidence="1">
    <location>
        <begin position="272"/>
        <end position="343"/>
    </location>
</feature>
<keyword evidence="2" id="KW-0472">Membrane</keyword>
<protein>
    <recommendedName>
        <fullName evidence="5">DUF4232 domain-containing protein</fullName>
    </recommendedName>
</protein>
<evidence type="ECO:0000313" key="4">
    <source>
        <dbReference type="Proteomes" id="UP000318416"/>
    </source>
</evidence>
<accession>A0A561ERM3</accession>
<gene>
    <name evidence="3" type="ORF">FB465_3316</name>
</gene>
<dbReference type="AlphaFoldDB" id="A0A561ERM3"/>
<evidence type="ECO:0000256" key="2">
    <source>
        <dbReference type="SAM" id="Phobius"/>
    </source>
</evidence>
<name>A0A561ERM3_9ACTN</name>
<comment type="caution">
    <text evidence="3">The sequence shown here is derived from an EMBL/GenBank/DDBJ whole genome shotgun (WGS) entry which is preliminary data.</text>
</comment>
<dbReference type="Proteomes" id="UP000318416">
    <property type="component" value="Unassembled WGS sequence"/>
</dbReference>
<keyword evidence="2" id="KW-0812">Transmembrane</keyword>
<feature type="compositionally biased region" description="Basic and acidic residues" evidence="1">
    <location>
        <begin position="1"/>
        <end position="18"/>
    </location>
</feature>
<evidence type="ECO:0000256" key="1">
    <source>
        <dbReference type="SAM" id="MobiDB-lite"/>
    </source>
</evidence>
<keyword evidence="4" id="KW-1185">Reference proteome</keyword>
<proteinExistence type="predicted"/>
<dbReference type="EMBL" id="VIVR01000001">
    <property type="protein sequence ID" value="TWE18262.1"/>
    <property type="molecule type" value="Genomic_DNA"/>
</dbReference>
<organism evidence="3 4">
    <name type="scientific">Kitasatospora atroaurantiaca</name>
    <dbReference type="NCBI Taxonomy" id="285545"/>
    <lineage>
        <taxon>Bacteria</taxon>
        <taxon>Bacillati</taxon>
        <taxon>Actinomycetota</taxon>
        <taxon>Actinomycetes</taxon>
        <taxon>Kitasatosporales</taxon>
        <taxon>Streptomycetaceae</taxon>
        <taxon>Kitasatospora</taxon>
    </lineage>
</organism>
<feature type="compositionally biased region" description="Low complexity" evidence="1">
    <location>
        <begin position="133"/>
        <end position="156"/>
    </location>
</feature>
<feature type="compositionally biased region" description="Low complexity" evidence="1">
    <location>
        <begin position="274"/>
        <end position="329"/>
    </location>
</feature>
<dbReference type="RefSeq" id="WP_170290604.1">
    <property type="nucleotide sequence ID" value="NZ_BAAABR010000029.1"/>
</dbReference>
<sequence>MTDDHRSDGRRFGDRHTDSQSSAAHGSDGLMERELRALLHRAVDEVQPDPAALHRIQRAVPRRRARQRNVWTGAAAAVLLTAAAVPAIHGVQHFDLSGGPAPGSALADDDHVGTAGPNGSGATGRPHTPRPANPATAPAGTPAGADTASVSGSLSTGTGGASAGTAPVPGCGRADLGQASSHLAAADGSGKVYGWFTVRNTSGRSCELTGAGTVLVSAASGTDPSKVKVVEHTAGDPAGALPDPAGAPRSLVLAPQAGYQVQFGWVPDAPCAKSAAPSGQSGSAPTAGGQAAGADSRAAETSTVSTAEASASPTGGASPTATPTGEAPSITLAHTPESGGPAVATAVVNGACTGTVYRAAPQEVAAAQPSGAPATGG</sequence>
<evidence type="ECO:0000313" key="3">
    <source>
        <dbReference type="EMBL" id="TWE18262.1"/>
    </source>
</evidence>
<feature type="region of interest" description="Disordered" evidence="1">
    <location>
        <begin position="100"/>
        <end position="166"/>
    </location>
</feature>
<evidence type="ECO:0008006" key="5">
    <source>
        <dbReference type="Google" id="ProtNLM"/>
    </source>
</evidence>
<reference evidence="3 4" key="1">
    <citation type="submission" date="2019-06" db="EMBL/GenBank/DDBJ databases">
        <title>Sequencing the genomes of 1000 actinobacteria strains.</title>
        <authorList>
            <person name="Klenk H.-P."/>
        </authorList>
    </citation>
    <scope>NUCLEOTIDE SEQUENCE [LARGE SCALE GENOMIC DNA]</scope>
    <source>
        <strain evidence="3 4">DSM 41649</strain>
    </source>
</reference>